<dbReference type="GO" id="GO:0008061">
    <property type="term" value="F:chitin binding"/>
    <property type="evidence" value="ECO:0007669"/>
    <property type="project" value="InterPro"/>
</dbReference>
<dbReference type="InterPro" id="IPR011583">
    <property type="entry name" value="Chitinase_II/V-like_cat"/>
</dbReference>
<evidence type="ECO:0000256" key="3">
    <source>
        <dbReference type="ARBA" id="ARBA00023180"/>
    </source>
</evidence>
<dbReference type="SUPFAM" id="SSF51445">
    <property type="entry name" value="(Trans)glycosidases"/>
    <property type="match status" value="1"/>
</dbReference>
<dbReference type="PROSITE" id="PS51910">
    <property type="entry name" value="GH18_2"/>
    <property type="match status" value="1"/>
</dbReference>
<dbReference type="InterPro" id="IPR001579">
    <property type="entry name" value="Glyco_hydro_18_chit_AS"/>
</dbReference>
<dbReference type="AlphaFoldDB" id="A0AAV8ZFP9"/>
<evidence type="ECO:0000313" key="8">
    <source>
        <dbReference type="EMBL" id="KAJ8962566.1"/>
    </source>
</evidence>
<organism evidence="8 9">
    <name type="scientific">Aromia moschata</name>
    <dbReference type="NCBI Taxonomy" id="1265417"/>
    <lineage>
        <taxon>Eukaryota</taxon>
        <taxon>Metazoa</taxon>
        <taxon>Ecdysozoa</taxon>
        <taxon>Arthropoda</taxon>
        <taxon>Hexapoda</taxon>
        <taxon>Insecta</taxon>
        <taxon>Pterygota</taxon>
        <taxon>Neoptera</taxon>
        <taxon>Endopterygota</taxon>
        <taxon>Coleoptera</taxon>
        <taxon>Polyphaga</taxon>
        <taxon>Cucujiformia</taxon>
        <taxon>Chrysomeloidea</taxon>
        <taxon>Cerambycidae</taxon>
        <taxon>Cerambycinae</taxon>
        <taxon>Callichromatini</taxon>
        <taxon>Aromia</taxon>
    </lineage>
</organism>
<reference evidence="8" key="1">
    <citation type="journal article" date="2023" name="Insect Mol. Biol.">
        <title>Genome sequencing provides insights into the evolution of gene families encoding plant cell wall-degrading enzymes in longhorned beetles.</title>
        <authorList>
            <person name="Shin N.R."/>
            <person name="Okamura Y."/>
            <person name="Kirsch R."/>
            <person name="Pauchet Y."/>
        </authorList>
    </citation>
    <scope>NUCLEOTIDE SEQUENCE</scope>
    <source>
        <strain evidence="8">AMC_N1</strain>
    </source>
</reference>
<name>A0AAV8ZFP9_9CUCU</name>
<keyword evidence="3" id="KW-0325">Glycoprotein</keyword>
<dbReference type="Pfam" id="PF00704">
    <property type="entry name" value="Glyco_hydro_18"/>
    <property type="match status" value="1"/>
</dbReference>
<dbReference type="InterPro" id="IPR050314">
    <property type="entry name" value="Glycosyl_Hydrlase_18"/>
</dbReference>
<keyword evidence="4 5" id="KW-0326">Glycosidase</keyword>
<dbReference type="Gene3D" id="3.20.20.80">
    <property type="entry name" value="Glycosidases"/>
    <property type="match status" value="1"/>
</dbReference>
<evidence type="ECO:0000256" key="6">
    <source>
        <dbReference type="RuleBase" id="RU004453"/>
    </source>
</evidence>
<keyword evidence="2 5" id="KW-0378">Hydrolase</keyword>
<dbReference type="SMART" id="SM00636">
    <property type="entry name" value="Glyco_18"/>
    <property type="match status" value="1"/>
</dbReference>
<feature type="domain" description="GH18" evidence="7">
    <location>
        <begin position="12"/>
        <end position="349"/>
    </location>
</feature>
<dbReference type="FunFam" id="3.10.50.10:FF:000003">
    <property type="entry name" value="Class V chitinase CHIT5b"/>
    <property type="match status" value="1"/>
</dbReference>
<keyword evidence="1" id="KW-0732">Signal</keyword>
<evidence type="ECO:0000259" key="7">
    <source>
        <dbReference type="PROSITE" id="PS51910"/>
    </source>
</evidence>
<sequence>MKLEVNLILSSKNVVCYFQNSNGYQLAPPEDLNASLCTHINYAFVTIDNVGNLTVQNEKLDIGQGLYERVVNLKTVNPALKVLLSVGDVTAKVFSAVAADVDKRRNFVESAKYFLTTYSFDGLDIDWEKPTADDADNFISLLSELRKEFDNCGWVLTAAVYPNPDSGYNVTEMAKYLDIFNVMCYNYYGPWSAHTGQNAPLFASSVDSSYEKNYLNVAASIDKWLNAGAPKEKLVVGIPFYGRSFTLEDPEEHGLHAPITGAGTLGTPSYRQICTGYNNWTTVWDDEQKNPYKYIEDQWLGYDDERSVREKVQYIMSLDLGGAMVWHIGADDLRGECGEKQGLLALINK</sequence>
<evidence type="ECO:0000256" key="2">
    <source>
        <dbReference type="ARBA" id="ARBA00022801"/>
    </source>
</evidence>
<evidence type="ECO:0000256" key="5">
    <source>
        <dbReference type="RuleBase" id="RU000489"/>
    </source>
</evidence>
<evidence type="ECO:0000313" key="9">
    <source>
        <dbReference type="Proteomes" id="UP001162162"/>
    </source>
</evidence>
<dbReference type="EMBL" id="JAPWTK010000002">
    <property type="protein sequence ID" value="KAJ8962566.1"/>
    <property type="molecule type" value="Genomic_DNA"/>
</dbReference>
<accession>A0AAV8ZFP9</accession>
<dbReference type="GO" id="GO:0005576">
    <property type="term" value="C:extracellular region"/>
    <property type="evidence" value="ECO:0007669"/>
    <property type="project" value="TreeGrafter"/>
</dbReference>
<dbReference type="PROSITE" id="PS01095">
    <property type="entry name" value="GH18_1"/>
    <property type="match status" value="1"/>
</dbReference>
<dbReference type="InterPro" id="IPR017853">
    <property type="entry name" value="GH"/>
</dbReference>
<proteinExistence type="inferred from homology"/>
<dbReference type="SUPFAM" id="SSF54556">
    <property type="entry name" value="Chitinase insertion domain"/>
    <property type="match status" value="1"/>
</dbReference>
<dbReference type="InterPro" id="IPR029070">
    <property type="entry name" value="Chitinase_insertion_sf"/>
</dbReference>
<evidence type="ECO:0000256" key="1">
    <source>
        <dbReference type="ARBA" id="ARBA00022729"/>
    </source>
</evidence>
<dbReference type="PANTHER" id="PTHR11177">
    <property type="entry name" value="CHITINASE"/>
    <property type="match status" value="1"/>
</dbReference>
<dbReference type="GO" id="GO:0005975">
    <property type="term" value="P:carbohydrate metabolic process"/>
    <property type="evidence" value="ECO:0007669"/>
    <property type="project" value="InterPro"/>
</dbReference>
<dbReference type="Proteomes" id="UP001162162">
    <property type="component" value="Unassembled WGS sequence"/>
</dbReference>
<dbReference type="InterPro" id="IPR001223">
    <property type="entry name" value="Glyco_hydro18_cat"/>
</dbReference>
<dbReference type="PANTHER" id="PTHR11177:SF360">
    <property type="entry name" value="CHITINASE 4-RELATED"/>
    <property type="match status" value="1"/>
</dbReference>
<comment type="similarity">
    <text evidence="6">Belongs to the glycosyl hydrolase 18 family.</text>
</comment>
<feature type="non-terminal residue" evidence="8">
    <location>
        <position position="349"/>
    </location>
</feature>
<dbReference type="GO" id="GO:0004568">
    <property type="term" value="F:chitinase activity"/>
    <property type="evidence" value="ECO:0007669"/>
    <property type="project" value="TreeGrafter"/>
</dbReference>
<keyword evidence="9" id="KW-1185">Reference proteome</keyword>
<dbReference type="Gene3D" id="3.10.50.10">
    <property type="match status" value="1"/>
</dbReference>
<gene>
    <name evidence="8" type="ORF">NQ318_000959</name>
</gene>
<dbReference type="GO" id="GO:0006032">
    <property type="term" value="P:chitin catabolic process"/>
    <property type="evidence" value="ECO:0007669"/>
    <property type="project" value="TreeGrafter"/>
</dbReference>
<protein>
    <recommendedName>
        <fullName evidence="7">GH18 domain-containing protein</fullName>
    </recommendedName>
</protein>
<evidence type="ECO:0000256" key="4">
    <source>
        <dbReference type="ARBA" id="ARBA00023295"/>
    </source>
</evidence>
<comment type="caution">
    <text evidence="8">The sequence shown here is derived from an EMBL/GenBank/DDBJ whole genome shotgun (WGS) entry which is preliminary data.</text>
</comment>